<dbReference type="AlphaFoldDB" id="A0AAQ3Q115"/>
<dbReference type="Gene3D" id="1.25.10.10">
    <property type="entry name" value="Leucine-rich Repeat Variant"/>
    <property type="match status" value="1"/>
</dbReference>
<sequence>MASARRKQRFISRLPFAKRISIADSPAAELHVPAAFRCPISLDLMKDPVTLQTGITYDRRSIETWLETGNLTCPVTKQALKDDDLVPNHSLRRMIQDWCVAHRSLGIERIPTPRIPVTPAQVLELLSGVSFASRRGHHARCRELVGNFKALGKESERNRRCIVSGGGSRVLSACFSELATEACEKSRAALMEDILSALTVFFPLDQNSCHQLGSHKSVDFIVSVLQSGDLDARLNAVLVLKELVSSLPPERIDVLAKTNGLIEALVKLIEKPISPRSTKAALVAAFHLITSGEKTAARFVEMGIIPTVLEAVVDSERSLCEKALAVLDGTLSCSRGREVAYGHALAVPVLVKKMFRVSEMATEFAVSALWKLCKNEKKEGGGRGRRGECSREAYQVGGFQKLLLLVQVGCNGATKEKVSELLKLLNGYRASLECAETMDFRRLKKSF</sequence>
<dbReference type="GO" id="GO:0061630">
    <property type="term" value="F:ubiquitin protein ligase activity"/>
    <property type="evidence" value="ECO:0007669"/>
    <property type="project" value="UniProtKB-UniRule"/>
</dbReference>
<accession>A0AAQ3Q115</accession>
<dbReference type="PANTHER" id="PTHR22849">
    <property type="entry name" value="WDSAM1 PROTEIN"/>
    <property type="match status" value="1"/>
</dbReference>
<evidence type="ECO:0000256" key="2">
    <source>
        <dbReference type="ARBA" id="ARBA00004906"/>
    </source>
</evidence>
<dbReference type="GO" id="GO:0016567">
    <property type="term" value="P:protein ubiquitination"/>
    <property type="evidence" value="ECO:0007669"/>
    <property type="project" value="UniProtKB-UniRule"/>
</dbReference>
<name>A0AAQ3Q115_9LILI</name>
<comment type="pathway">
    <text evidence="2 5">Protein modification; protein ubiquitination.</text>
</comment>
<dbReference type="InterPro" id="IPR016024">
    <property type="entry name" value="ARM-type_fold"/>
</dbReference>
<keyword evidence="8" id="KW-1185">Reference proteome</keyword>
<dbReference type="SUPFAM" id="SSF48371">
    <property type="entry name" value="ARM repeat"/>
    <property type="match status" value="1"/>
</dbReference>
<dbReference type="EC" id="2.3.2.27" evidence="5"/>
<dbReference type="SMART" id="SM00504">
    <property type="entry name" value="Ubox"/>
    <property type="match status" value="1"/>
</dbReference>
<dbReference type="Pfam" id="PF25598">
    <property type="entry name" value="ARM_PUB"/>
    <property type="match status" value="1"/>
</dbReference>
<dbReference type="InterPro" id="IPR045210">
    <property type="entry name" value="RING-Ubox_PUB"/>
</dbReference>
<dbReference type="EMBL" id="CP136890">
    <property type="protein sequence ID" value="WOK94283.1"/>
    <property type="molecule type" value="Genomic_DNA"/>
</dbReference>
<feature type="domain" description="U-box" evidence="6">
    <location>
        <begin position="31"/>
        <end position="105"/>
    </location>
</feature>
<gene>
    <name evidence="7" type="ORF">Cni_G02985</name>
</gene>
<dbReference type="InterPro" id="IPR058678">
    <property type="entry name" value="ARM_PUB"/>
</dbReference>
<dbReference type="InterPro" id="IPR003613">
    <property type="entry name" value="Ubox_domain"/>
</dbReference>
<organism evidence="7 8">
    <name type="scientific">Canna indica</name>
    <name type="common">Indian-shot</name>
    <dbReference type="NCBI Taxonomy" id="4628"/>
    <lineage>
        <taxon>Eukaryota</taxon>
        <taxon>Viridiplantae</taxon>
        <taxon>Streptophyta</taxon>
        <taxon>Embryophyta</taxon>
        <taxon>Tracheophyta</taxon>
        <taxon>Spermatophyta</taxon>
        <taxon>Magnoliopsida</taxon>
        <taxon>Liliopsida</taxon>
        <taxon>Zingiberales</taxon>
        <taxon>Cannaceae</taxon>
        <taxon>Canna</taxon>
    </lineage>
</organism>
<evidence type="ECO:0000256" key="3">
    <source>
        <dbReference type="ARBA" id="ARBA00022679"/>
    </source>
</evidence>
<evidence type="ECO:0000256" key="4">
    <source>
        <dbReference type="ARBA" id="ARBA00022786"/>
    </source>
</evidence>
<comment type="catalytic activity">
    <reaction evidence="1 5">
        <text>S-ubiquitinyl-[E2 ubiquitin-conjugating enzyme]-L-cysteine + [acceptor protein]-L-lysine = [E2 ubiquitin-conjugating enzyme]-L-cysteine + N(6)-ubiquitinyl-[acceptor protein]-L-lysine.</text>
        <dbReference type="EC" id="2.3.2.27"/>
    </reaction>
</comment>
<evidence type="ECO:0000313" key="8">
    <source>
        <dbReference type="Proteomes" id="UP001327560"/>
    </source>
</evidence>
<dbReference type="Gene3D" id="3.30.40.10">
    <property type="entry name" value="Zinc/RING finger domain, C3HC4 (zinc finger)"/>
    <property type="match status" value="1"/>
</dbReference>
<dbReference type="CDD" id="cd16664">
    <property type="entry name" value="RING-Ubox_PUB"/>
    <property type="match status" value="1"/>
</dbReference>
<dbReference type="PROSITE" id="PS51698">
    <property type="entry name" value="U_BOX"/>
    <property type="match status" value="1"/>
</dbReference>
<dbReference type="InterPro" id="IPR013083">
    <property type="entry name" value="Znf_RING/FYVE/PHD"/>
</dbReference>
<keyword evidence="4 5" id="KW-0833">Ubl conjugation pathway</keyword>
<protein>
    <recommendedName>
        <fullName evidence="5 6">U-box domain-containing protein</fullName>
        <ecNumber evidence="5">2.3.2.27</ecNumber>
    </recommendedName>
    <alternativeName>
        <fullName evidence="5">RING-type E3 ubiquitin transferase PUB</fullName>
    </alternativeName>
</protein>
<dbReference type="InterPro" id="IPR011989">
    <property type="entry name" value="ARM-like"/>
</dbReference>
<evidence type="ECO:0000313" key="7">
    <source>
        <dbReference type="EMBL" id="WOK94283.1"/>
    </source>
</evidence>
<proteinExistence type="predicted"/>
<comment type="function">
    <text evidence="5">Functions as an E3 ubiquitin ligase.</text>
</comment>
<dbReference type="FunFam" id="3.30.40.10:FF:000442">
    <property type="entry name" value="RING-type E3 ubiquitin transferase"/>
    <property type="match status" value="1"/>
</dbReference>
<dbReference type="SUPFAM" id="SSF57850">
    <property type="entry name" value="RING/U-box"/>
    <property type="match status" value="1"/>
</dbReference>
<dbReference type="InterPro" id="IPR045185">
    <property type="entry name" value="PUB22/23/24-like"/>
</dbReference>
<reference evidence="7 8" key="1">
    <citation type="submission" date="2023-10" db="EMBL/GenBank/DDBJ databases">
        <title>Chromosome-scale genome assembly provides insights into flower coloration mechanisms of Canna indica.</title>
        <authorList>
            <person name="Li C."/>
        </authorList>
    </citation>
    <scope>NUCLEOTIDE SEQUENCE [LARGE SCALE GENOMIC DNA]</scope>
    <source>
        <tissue evidence="7">Flower</tissue>
    </source>
</reference>
<keyword evidence="3 5" id="KW-0808">Transferase</keyword>
<dbReference type="PANTHER" id="PTHR22849:SF161">
    <property type="entry name" value="U-BOX DOMAIN-CONTAINING PROTEIN"/>
    <property type="match status" value="1"/>
</dbReference>
<dbReference type="Pfam" id="PF04564">
    <property type="entry name" value="U-box"/>
    <property type="match status" value="1"/>
</dbReference>
<evidence type="ECO:0000259" key="6">
    <source>
        <dbReference type="PROSITE" id="PS51698"/>
    </source>
</evidence>
<evidence type="ECO:0000256" key="5">
    <source>
        <dbReference type="RuleBase" id="RU369093"/>
    </source>
</evidence>
<evidence type="ECO:0000256" key="1">
    <source>
        <dbReference type="ARBA" id="ARBA00000900"/>
    </source>
</evidence>
<dbReference type="Proteomes" id="UP001327560">
    <property type="component" value="Chromosome 1"/>
</dbReference>